<feature type="domain" description="N-acetyltransferase" evidence="4">
    <location>
        <begin position="16"/>
        <end position="165"/>
    </location>
</feature>
<dbReference type="PROSITE" id="PS51186">
    <property type="entry name" value="GNAT"/>
    <property type="match status" value="1"/>
</dbReference>
<evidence type="ECO:0000256" key="2">
    <source>
        <dbReference type="ARBA" id="ARBA00023315"/>
    </source>
</evidence>
<dbReference type="PANTHER" id="PTHR43792:SF8">
    <property type="entry name" value="[RIBOSOMAL PROTEIN US5]-ALANINE N-ACETYLTRANSFERASE"/>
    <property type="match status" value="1"/>
</dbReference>
<name>A0ABM9PIW0_9FLAO</name>
<gene>
    <name evidence="5" type="ORF">T190115A13A_160090</name>
</gene>
<dbReference type="EMBL" id="CAXJRC010000007">
    <property type="protein sequence ID" value="CAL2105557.1"/>
    <property type="molecule type" value="Genomic_DNA"/>
</dbReference>
<dbReference type="Proteomes" id="UP001497602">
    <property type="component" value="Unassembled WGS sequence"/>
</dbReference>
<dbReference type="Gene3D" id="3.40.630.30">
    <property type="match status" value="1"/>
</dbReference>
<evidence type="ECO:0000313" key="6">
    <source>
        <dbReference type="Proteomes" id="UP001497602"/>
    </source>
</evidence>
<protein>
    <submittedName>
        <fullName evidence="5">GNAT family N-acetyltransferase</fullName>
    </submittedName>
</protein>
<dbReference type="InterPro" id="IPR051531">
    <property type="entry name" value="N-acetyltransferase"/>
</dbReference>
<sequence length="165" mass="18988">MIELKPFNIDLAAEYARIRNVPEILDNGYDRTPNPFTEKDALELINKEIGKSPSERFFIFWNGKLAGEIGISIKEDVFRLNAEIGYFVGKEFWGQGIASKAVDRMTTYAFNTFNIIRIVAGVFDYNKSSMKVLEKNGFYLESIRKKAAIKKGKIIDDYIWVKLKE</sequence>
<evidence type="ECO:0000256" key="1">
    <source>
        <dbReference type="ARBA" id="ARBA00022679"/>
    </source>
</evidence>
<dbReference type="Pfam" id="PF13302">
    <property type="entry name" value="Acetyltransf_3"/>
    <property type="match status" value="1"/>
</dbReference>
<organism evidence="5 6">
    <name type="scientific">Tenacibaculum vairaonense</name>
    <dbReference type="NCBI Taxonomy" id="3137860"/>
    <lineage>
        <taxon>Bacteria</taxon>
        <taxon>Pseudomonadati</taxon>
        <taxon>Bacteroidota</taxon>
        <taxon>Flavobacteriia</taxon>
        <taxon>Flavobacteriales</taxon>
        <taxon>Flavobacteriaceae</taxon>
        <taxon>Tenacibaculum</taxon>
    </lineage>
</organism>
<evidence type="ECO:0000313" key="5">
    <source>
        <dbReference type="EMBL" id="CAL2105557.1"/>
    </source>
</evidence>
<evidence type="ECO:0000256" key="3">
    <source>
        <dbReference type="ARBA" id="ARBA00038502"/>
    </source>
</evidence>
<reference evidence="5 6" key="1">
    <citation type="submission" date="2024-05" db="EMBL/GenBank/DDBJ databases">
        <authorList>
            <person name="Duchaud E."/>
        </authorList>
    </citation>
    <scope>NUCLEOTIDE SEQUENCE [LARGE SCALE GENOMIC DNA]</scope>
    <source>
        <strain evidence="5">Ena-SAMPLE-TAB-13-05-2024-13:56:06:370-140305</strain>
    </source>
</reference>
<keyword evidence="1" id="KW-0808">Transferase</keyword>
<proteinExistence type="inferred from homology"/>
<accession>A0ABM9PIW0</accession>
<dbReference type="InterPro" id="IPR016181">
    <property type="entry name" value="Acyl_CoA_acyltransferase"/>
</dbReference>
<dbReference type="InterPro" id="IPR000182">
    <property type="entry name" value="GNAT_dom"/>
</dbReference>
<dbReference type="PANTHER" id="PTHR43792">
    <property type="entry name" value="GNAT FAMILY, PUTATIVE (AFU_ORTHOLOGUE AFUA_3G00765)-RELATED-RELATED"/>
    <property type="match status" value="1"/>
</dbReference>
<keyword evidence="6" id="KW-1185">Reference proteome</keyword>
<dbReference type="CDD" id="cd04301">
    <property type="entry name" value="NAT_SF"/>
    <property type="match status" value="1"/>
</dbReference>
<dbReference type="SUPFAM" id="SSF55729">
    <property type="entry name" value="Acyl-CoA N-acyltransferases (Nat)"/>
    <property type="match status" value="1"/>
</dbReference>
<evidence type="ECO:0000259" key="4">
    <source>
        <dbReference type="PROSITE" id="PS51186"/>
    </source>
</evidence>
<keyword evidence="2" id="KW-0012">Acyltransferase</keyword>
<dbReference type="RefSeq" id="WP_348737377.1">
    <property type="nucleotide sequence ID" value="NZ_CAXJRC010000007.1"/>
</dbReference>
<comment type="similarity">
    <text evidence="3">Belongs to the acetyltransferase family. RimJ subfamily.</text>
</comment>
<comment type="caution">
    <text evidence="5">The sequence shown here is derived from an EMBL/GenBank/DDBJ whole genome shotgun (WGS) entry which is preliminary data.</text>
</comment>